<evidence type="ECO:0000313" key="10">
    <source>
        <dbReference type="RefSeq" id="XP_022086304.1"/>
    </source>
</evidence>
<feature type="transmembrane region" description="Helical" evidence="7">
    <location>
        <begin position="442"/>
        <end position="462"/>
    </location>
</feature>
<feature type="transmembrane region" description="Helical" evidence="7">
    <location>
        <begin position="373"/>
        <end position="395"/>
    </location>
</feature>
<dbReference type="OMA" id="NACHSCH"/>
<dbReference type="Pfam" id="PF12349">
    <property type="entry name" value="Sterol-sensing"/>
    <property type="match status" value="1"/>
</dbReference>
<dbReference type="GO" id="GO:0016020">
    <property type="term" value="C:membrane"/>
    <property type="evidence" value="ECO:0007669"/>
    <property type="project" value="UniProtKB-SubCell"/>
</dbReference>
<sequence length="1106" mass="122759">MSATAEKSKHRAEHFHQSQEAKLGVSTTYATILTKYWYVICIIVFSMMAAYGTIAFTLYPLPDFSDPVKGFDARGTVIAARLRSLTNMFYHSDDYLSQQVVNPGALSDSTVAGSQIICSYPDQQSTVENSQEPIWFAASLWDWDESVAKVIFEGVDGRDMLSAASLKSVCFAETNLIASHPMYQSNCLCHDAGRCSSTWSLGNYVALLSNKTSCQDITDSDTEKVSMLLKQCAPFFYNRTRSDLQNSNDLLAIPTECAQYDYALHTMLFFLLPSDFIESILRNKSATAAVAAVFFPLRTYEESTLEAIYTDNLQSCSCSDGITELKAVDFSLKFTLFSSLLLADSIFLGIGITVIFVLIWIYTGSLVVTISALLNIVFSLMMAYFFFTVVFARPFFPFSNVLAAVLIIGIGADDAFVFIDLWKKCKLETGGEDLVSLTRETLRHATTTMFVTSFTTAAALYASVISDITAVKCFGVFAGTAILMNLVLTITLTPAIVVLDHKLKRQTCRGTSKGTAKSSNHAERSEDGHSCRQRLIKILRGFFGNTLPSFVLRLRYIWIVVFFLLGAGGAVVVFYRPGVQLPSVAENQFLILTHRFEQYDFIYKDQFAFSQKNRPYVPGYIVWGMEAVDNGNIWDPDDSGTFSPQEDFKFSSQSDQEWLLDFCRDLKNQTFFKSDGPFDCLVETMKSLMEQPCVVDPVTGQDASPCCRQSSFPYPSSTFDICLRRFHSAGYVPSVRFSKNNSSLGVITVPFTMSYKQTLSYATNEELWTLASTWVDSKVESAPLHLQHGWFVPYTTDIGFYDLQKSLASGTVFSMLVTLGIGSVILLLSIQNIILTINAVLTITSTVFVTVAILVLLGWELNIVESTVVTLSVGLSVDFTIHYGVAYRLAPHQDRKSRSKYSLATMSGAISIAAFSTFIAGALVMPATVYGYTQFGIFLMIVMLISWTHSTFFFQSLCFTLGPQSTVGNIPCSSCCDCFGYNNKTAIPDPESVKQTHEALAKSASHSQNVSTISSGRFQPIYFPDQHSFLRPDANRGGLGRKSSISSGYTQVGRARLSLASNQLRSPSIHSENYPLVPYPQRYLIDTNDNRISSPRVHYNPVFDVR</sequence>
<gene>
    <name evidence="10" type="primary">LOC110976907</name>
</gene>
<dbReference type="OrthoDB" id="193905at2759"/>
<evidence type="ECO:0000259" key="8">
    <source>
        <dbReference type="PROSITE" id="PS50156"/>
    </source>
</evidence>
<evidence type="ECO:0000313" key="9">
    <source>
        <dbReference type="Proteomes" id="UP000694845"/>
    </source>
</evidence>
<protein>
    <submittedName>
        <fullName evidence="10">Protein dispatched homolog 1-like</fullName>
    </submittedName>
</protein>
<dbReference type="AlphaFoldDB" id="A0A8B7XZH1"/>
<feature type="transmembrane region" description="Helical" evidence="7">
    <location>
        <begin position="929"/>
        <end position="947"/>
    </location>
</feature>
<evidence type="ECO:0000256" key="7">
    <source>
        <dbReference type="SAM" id="Phobius"/>
    </source>
</evidence>
<feature type="transmembrane region" description="Helical" evidence="7">
    <location>
        <begin position="556"/>
        <end position="575"/>
    </location>
</feature>
<accession>A0A8B7XZH1</accession>
<keyword evidence="2 7" id="KW-0812">Transmembrane</keyword>
<evidence type="ECO:0000256" key="4">
    <source>
        <dbReference type="ARBA" id="ARBA00023136"/>
    </source>
</evidence>
<dbReference type="InterPro" id="IPR052081">
    <property type="entry name" value="Dispatched_Hh_regulator"/>
</dbReference>
<reference evidence="10" key="1">
    <citation type="submission" date="2025-08" db="UniProtKB">
        <authorList>
            <consortium name="RefSeq"/>
        </authorList>
    </citation>
    <scope>IDENTIFICATION</scope>
</reference>
<dbReference type="InterPro" id="IPR000731">
    <property type="entry name" value="SSD"/>
</dbReference>
<feature type="transmembrane region" description="Helical" evidence="7">
    <location>
        <begin position="474"/>
        <end position="499"/>
    </location>
</feature>
<name>A0A8B7XZH1_ACAPL</name>
<dbReference type="KEGG" id="aplc:110976907"/>
<evidence type="ECO:0000256" key="3">
    <source>
        <dbReference type="ARBA" id="ARBA00022989"/>
    </source>
</evidence>
<dbReference type="Proteomes" id="UP000694845">
    <property type="component" value="Unplaced"/>
</dbReference>
<feature type="transmembrane region" description="Helical" evidence="7">
    <location>
        <begin position="901"/>
        <end position="923"/>
    </location>
</feature>
<dbReference type="Gene3D" id="1.20.1640.10">
    <property type="entry name" value="Multidrug efflux transporter AcrB transmembrane domain"/>
    <property type="match status" value="2"/>
</dbReference>
<dbReference type="SUPFAM" id="SSF82866">
    <property type="entry name" value="Multidrug efflux transporter AcrB transmembrane domain"/>
    <property type="match status" value="2"/>
</dbReference>
<evidence type="ECO:0000256" key="6">
    <source>
        <dbReference type="ARBA" id="ARBA00038046"/>
    </source>
</evidence>
<dbReference type="PROSITE" id="PS50156">
    <property type="entry name" value="SSD"/>
    <property type="match status" value="1"/>
</dbReference>
<keyword evidence="9" id="KW-1185">Reference proteome</keyword>
<dbReference type="RefSeq" id="XP_022086304.1">
    <property type="nucleotide sequence ID" value="XM_022230612.1"/>
</dbReference>
<keyword evidence="3 7" id="KW-1133">Transmembrane helix</keyword>
<feature type="transmembrane region" description="Helical" evidence="7">
    <location>
        <begin position="869"/>
        <end position="889"/>
    </location>
</feature>
<feature type="transmembrane region" description="Helical" evidence="7">
    <location>
        <begin position="336"/>
        <end position="361"/>
    </location>
</feature>
<proteinExistence type="inferred from homology"/>
<feature type="transmembrane region" description="Helical" evidence="7">
    <location>
        <begin position="807"/>
        <end position="828"/>
    </location>
</feature>
<evidence type="ECO:0000256" key="5">
    <source>
        <dbReference type="ARBA" id="ARBA00023180"/>
    </source>
</evidence>
<dbReference type="PANTHER" id="PTHR45951">
    <property type="entry name" value="PROTEIN DISPATCHED-RELATED"/>
    <property type="match status" value="1"/>
</dbReference>
<feature type="domain" description="SSD" evidence="8">
    <location>
        <begin position="368"/>
        <end position="499"/>
    </location>
</feature>
<keyword evidence="4 7" id="KW-0472">Membrane</keyword>
<feature type="transmembrane region" description="Helical" evidence="7">
    <location>
        <begin position="835"/>
        <end position="857"/>
    </location>
</feature>
<dbReference type="GeneID" id="110976907"/>
<feature type="transmembrane region" description="Helical" evidence="7">
    <location>
        <begin position="401"/>
        <end position="422"/>
    </location>
</feature>
<dbReference type="GO" id="GO:0022857">
    <property type="term" value="F:transmembrane transporter activity"/>
    <property type="evidence" value="ECO:0007669"/>
    <property type="project" value="TreeGrafter"/>
</dbReference>
<keyword evidence="5" id="KW-0325">Glycoprotein</keyword>
<dbReference type="PANTHER" id="PTHR45951:SF3">
    <property type="entry name" value="PROTEIN DISPATCHED"/>
    <property type="match status" value="1"/>
</dbReference>
<feature type="transmembrane region" description="Helical" evidence="7">
    <location>
        <begin position="36"/>
        <end position="59"/>
    </location>
</feature>
<evidence type="ECO:0000256" key="2">
    <source>
        <dbReference type="ARBA" id="ARBA00022692"/>
    </source>
</evidence>
<dbReference type="GO" id="GO:0007224">
    <property type="term" value="P:smoothened signaling pathway"/>
    <property type="evidence" value="ECO:0007669"/>
    <property type="project" value="TreeGrafter"/>
</dbReference>
<comment type="similarity">
    <text evidence="6">Belongs to the dispatched family.</text>
</comment>
<organism evidence="9 10">
    <name type="scientific">Acanthaster planci</name>
    <name type="common">Crown-of-thorns starfish</name>
    <dbReference type="NCBI Taxonomy" id="133434"/>
    <lineage>
        <taxon>Eukaryota</taxon>
        <taxon>Metazoa</taxon>
        <taxon>Echinodermata</taxon>
        <taxon>Eleutherozoa</taxon>
        <taxon>Asterozoa</taxon>
        <taxon>Asteroidea</taxon>
        <taxon>Valvatacea</taxon>
        <taxon>Valvatida</taxon>
        <taxon>Acanthasteridae</taxon>
        <taxon>Acanthaster</taxon>
    </lineage>
</organism>
<dbReference type="InterPro" id="IPR053958">
    <property type="entry name" value="HMGCR/SNAP/NPC1-like_SSD"/>
</dbReference>
<evidence type="ECO:0000256" key="1">
    <source>
        <dbReference type="ARBA" id="ARBA00004141"/>
    </source>
</evidence>
<comment type="subcellular location">
    <subcellularLocation>
        <location evidence="1">Membrane</location>
        <topology evidence="1">Multi-pass membrane protein</topology>
    </subcellularLocation>
</comment>